<protein>
    <recommendedName>
        <fullName evidence="2">histidine kinase</fullName>
        <ecNumber evidence="2">2.7.13.3</ecNumber>
    </recommendedName>
</protein>
<organism evidence="10 11">
    <name type="scientific">Brevundimonas terrae</name>
    <dbReference type="NCBI Taxonomy" id="363631"/>
    <lineage>
        <taxon>Bacteria</taxon>
        <taxon>Pseudomonadati</taxon>
        <taxon>Pseudomonadota</taxon>
        <taxon>Alphaproteobacteria</taxon>
        <taxon>Caulobacterales</taxon>
        <taxon>Caulobacteraceae</taxon>
        <taxon>Brevundimonas</taxon>
    </lineage>
</organism>
<evidence type="ECO:0000313" key="11">
    <source>
        <dbReference type="Proteomes" id="UP001500791"/>
    </source>
</evidence>
<dbReference type="PANTHER" id="PTHR41523">
    <property type="entry name" value="TWO-COMPONENT SYSTEM SENSOR PROTEIN"/>
    <property type="match status" value="1"/>
</dbReference>
<dbReference type="Pfam" id="PF07568">
    <property type="entry name" value="HisKA_2"/>
    <property type="match status" value="1"/>
</dbReference>
<dbReference type="Pfam" id="PF00072">
    <property type="entry name" value="Response_reg"/>
    <property type="match status" value="1"/>
</dbReference>
<dbReference type="SUPFAM" id="SSF55874">
    <property type="entry name" value="ATPase domain of HSP90 chaperone/DNA topoisomerase II/histidine kinase"/>
    <property type="match status" value="1"/>
</dbReference>
<dbReference type="Pfam" id="PF02518">
    <property type="entry name" value="HATPase_c"/>
    <property type="match status" value="1"/>
</dbReference>
<dbReference type="Proteomes" id="UP001500791">
    <property type="component" value="Unassembled WGS sequence"/>
</dbReference>
<comment type="catalytic activity">
    <reaction evidence="1">
        <text>ATP + protein L-histidine = ADP + protein N-phospho-L-histidine.</text>
        <dbReference type="EC" id="2.7.13.3"/>
    </reaction>
</comment>
<proteinExistence type="predicted"/>
<feature type="domain" description="Response regulatory" evidence="9">
    <location>
        <begin position="8"/>
        <end position="122"/>
    </location>
</feature>
<dbReference type="CDD" id="cd00156">
    <property type="entry name" value="REC"/>
    <property type="match status" value="1"/>
</dbReference>
<dbReference type="PANTHER" id="PTHR41523:SF8">
    <property type="entry name" value="ETHYLENE RESPONSE SENSOR PROTEIN"/>
    <property type="match status" value="1"/>
</dbReference>
<evidence type="ECO:0000256" key="4">
    <source>
        <dbReference type="ARBA" id="ARBA00022679"/>
    </source>
</evidence>
<dbReference type="InterPro" id="IPR036890">
    <property type="entry name" value="HATPase_C_sf"/>
</dbReference>
<keyword evidence="6" id="KW-0418">Kinase</keyword>
<evidence type="ECO:0000259" key="9">
    <source>
        <dbReference type="PROSITE" id="PS50110"/>
    </source>
</evidence>
<name>A0ABN0YC27_9CAUL</name>
<dbReference type="RefSeq" id="WP_167176683.1">
    <property type="nucleotide sequence ID" value="NZ_BAAAEJ010000007.1"/>
</dbReference>
<comment type="caution">
    <text evidence="10">The sequence shown here is derived from an EMBL/GenBank/DDBJ whole genome shotgun (WGS) entry which is preliminary data.</text>
</comment>
<evidence type="ECO:0000256" key="5">
    <source>
        <dbReference type="ARBA" id="ARBA00022741"/>
    </source>
</evidence>
<keyword evidence="4" id="KW-0808">Transferase</keyword>
<keyword evidence="3 8" id="KW-0597">Phosphoprotein</keyword>
<dbReference type="SMART" id="SM00448">
    <property type="entry name" value="REC"/>
    <property type="match status" value="1"/>
</dbReference>
<dbReference type="EC" id="2.7.13.3" evidence="2"/>
<keyword evidence="5" id="KW-0547">Nucleotide-binding</keyword>
<evidence type="ECO:0000256" key="1">
    <source>
        <dbReference type="ARBA" id="ARBA00000085"/>
    </source>
</evidence>
<dbReference type="EMBL" id="BAAAEJ010000007">
    <property type="protein sequence ID" value="GAA0390605.1"/>
    <property type="molecule type" value="Genomic_DNA"/>
</dbReference>
<keyword evidence="7" id="KW-0067">ATP-binding</keyword>
<evidence type="ECO:0000256" key="8">
    <source>
        <dbReference type="PROSITE-ProRule" id="PRU00169"/>
    </source>
</evidence>
<dbReference type="InterPro" id="IPR001789">
    <property type="entry name" value="Sig_transdc_resp-reg_receiver"/>
</dbReference>
<dbReference type="PROSITE" id="PS50110">
    <property type="entry name" value="RESPONSE_REGULATORY"/>
    <property type="match status" value="1"/>
</dbReference>
<keyword evidence="11" id="KW-1185">Reference proteome</keyword>
<dbReference type="SUPFAM" id="SSF52172">
    <property type="entry name" value="CheY-like"/>
    <property type="match status" value="1"/>
</dbReference>
<evidence type="ECO:0000256" key="3">
    <source>
        <dbReference type="ARBA" id="ARBA00022553"/>
    </source>
</evidence>
<dbReference type="InterPro" id="IPR003594">
    <property type="entry name" value="HATPase_dom"/>
</dbReference>
<evidence type="ECO:0000313" key="10">
    <source>
        <dbReference type="EMBL" id="GAA0390605.1"/>
    </source>
</evidence>
<sequence>MQSPNLFRLLYIDDDPGLGRLIQKQFERAGHKVDLASDGDMGLGLLAAQNYDVCALDHHMPGRDGLDVLPEILAIGNAPPVVYVTGAQDGRIAVAALRTGAADYVIKDASEDFPHLLLRAVEDALERRRLSLAAERVQAEVIRERDRAEALLREVNHRVGNSLQLVTSFIHLQRRQLTDVAARDALDRVQARIEAVSQVHRRLYTSGDVTGVALDGYLQGLVDELSYSMAADKGATTVLRAEPVWVSTDQAVAVGVIVAELVTNAVKYAYQPGQGGEIRVLLGHDGGASVRLSVEDDGVGMGDANPKGTGLGGQILAAMATDLGTKIQFESSTQGTRAHLVFTAEGVRKSSSGL</sequence>
<evidence type="ECO:0000256" key="2">
    <source>
        <dbReference type="ARBA" id="ARBA00012438"/>
    </source>
</evidence>
<dbReference type="SMART" id="SM00387">
    <property type="entry name" value="HATPase_c"/>
    <property type="match status" value="1"/>
</dbReference>
<dbReference type="InterPro" id="IPR011006">
    <property type="entry name" value="CheY-like_superfamily"/>
</dbReference>
<reference evidence="10 11" key="1">
    <citation type="journal article" date="2019" name="Int. J. Syst. Evol. Microbiol.">
        <title>The Global Catalogue of Microorganisms (GCM) 10K type strain sequencing project: providing services to taxonomists for standard genome sequencing and annotation.</title>
        <authorList>
            <consortium name="The Broad Institute Genomics Platform"/>
            <consortium name="The Broad Institute Genome Sequencing Center for Infectious Disease"/>
            <person name="Wu L."/>
            <person name="Ma J."/>
        </authorList>
    </citation>
    <scope>NUCLEOTIDE SEQUENCE [LARGE SCALE GENOMIC DNA]</scope>
    <source>
        <strain evidence="10 11">JCM 13476</strain>
    </source>
</reference>
<evidence type="ECO:0000256" key="6">
    <source>
        <dbReference type="ARBA" id="ARBA00022777"/>
    </source>
</evidence>
<gene>
    <name evidence="10" type="primary">fsrR</name>
    <name evidence="10" type="ORF">GCM10009093_16510</name>
</gene>
<accession>A0ABN0YC27</accession>
<dbReference type="Gene3D" id="3.30.565.10">
    <property type="entry name" value="Histidine kinase-like ATPase, C-terminal domain"/>
    <property type="match status" value="1"/>
</dbReference>
<dbReference type="Gene3D" id="3.30.450.20">
    <property type="entry name" value="PAS domain"/>
    <property type="match status" value="1"/>
</dbReference>
<dbReference type="Gene3D" id="3.40.50.2300">
    <property type="match status" value="1"/>
</dbReference>
<evidence type="ECO:0000256" key="7">
    <source>
        <dbReference type="ARBA" id="ARBA00022840"/>
    </source>
</evidence>
<dbReference type="InterPro" id="IPR011495">
    <property type="entry name" value="Sig_transdc_His_kin_sub2_dim/P"/>
</dbReference>
<feature type="modified residue" description="4-aspartylphosphate" evidence="8">
    <location>
        <position position="57"/>
    </location>
</feature>